<keyword evidence="7" id="KW-1185">Reference proteome</keyword>
<dbReference type="KEGG" id="moj:D7D94_12580"/>
<dbReference type="Pfam" id="PF08450">
    <property type="entry name" value="SGL"/>
    <property type="match status" value="1"/>
</dbReference>
<keyword evidence="3" id="KW-0862">Zinc</keyword>
<feature type="region of interest" description="Disordered" evidence="4">
    <location>
        <begin position="25"/>
        <end position="45"/>
    </location>
</feature>
<feature type="binding site" evidence="3">
    <location>
        <position position="184"/>
    </location>
    <ligand>
        <name>a divalent metal cation</name>
        <dbReference type="ChEBI" id="CHEBI:60240"/>
    </ligand>
</feature>
<dbReference type="OrthoDB" id="241638at2"/>
<protein>
    <submittedName>
        <fullName evidence="6">SMP-30/gluconolactonase/LRE family protein</fullName>
    </submittedName>
</protein>
<comment type="cofactor">
    <cofactor evidence="3">
        <name>Zn(2+)</name>
        <dbReference type="ChEBI" id="CHEBI:29105"/>
    </cofactor>
    <text evidence="3">Binds 1 divalent metal cation per subunit.</text>
</comment>
<dbReference type="GO" id="GO:0005509">
    <property type="term" value="F:calcium ion binding"/>
    <property type="evidence" value="ECO:0007669"/>
    <property type="project" value="TreeGrafter"/>
</dbReference>
<dbReference type="InterPro" id="IPR011042">
    <property type="entry name" value="6-blade_b-propeller_TolB-like"/>
</dbReference>
<evidence type="ECO:0000256" key="2">
    <source>
        <dbReference type="PIRSR" id="PIRSR605511-1"/>
    </source>
</evidence>
<dbReference type="PRINTS" id="PR01790">
    <property type="entry name" value="SMP30FAMILY"/>
</dbReference>
<feature type="binding site" evidence="3">
    <location>
        <position position="55"/>
    </location>
    <ligand>
        <name>a divalent metal cation</name>
        <dbReference type="ChEBI" id="CHEBI:60240"/>
    </ligand>
</feature>
<dbReference type="GO" id="GO:0019853">
    <property type="term" value="P:L-ascorbic acid biosynthetic process"/>
    <property type="evidence" value="ECO:0007669"/>
    <property type="project" value="TreeGrafter"/>
</dbReference>
<feature type="domain" description="SMP-30/Gluconolactonase/LRE-like region" evidence="5">
    <location>
        <begin position="53"/>
        <end position="284"/>
    </location>
</feature>
<evidence type="ECO:0000256" key="3">
    <source>
        <dbReference type="PIRSR" id="PIRSR605511-2"/>
    </source>
</evidence>
<sequence>MYLTPSTLVGVADIGLRAGALPAPRSIGGTRTEGNGMQSTSPWTRLTRDPYPLGEGLRLVDGVVHWVDLEGGVLHAWTPEGGAADTHRLDMPIGFAERAPDGRLIAAAGAGVVELSIFGDHTRLADTGLDPAHHRVNDGAFAPDGSLWFGTMARGDEPAEGSVWRWDAVTGEVTRLLPDIDIPNGPTFLRGGEHVLIADTTKGRILRARVADVTALETFAEVEGGSPDGLHVDPQGRIWNAIYGGARLDVYAVDGTLLAQVPVPAQNPTSALVTRDGRVIVTSASNGLDEPGEFDGHTFAAPLAAVLPA</sequence>
<dbReference type="AlphaFoldDB" id="A0A6I6E1F1"/>
<evidence type="ECO:0000256" key="1">
    <source>
        <dbReference type="ARBA" id="ARBA00008853"/>
    </source>
</evidence>
<proteinExistence type="inferred from homology"/>
<organism evidence="6 7">
    <name type="scientific">Microbacterium oryzae</name>
    <dbReference type="NCBI Taxonomy" id="743009"/>
    <lineage>
        <taxon>Bacteria</taxon>
        <taxon>Bacillati</taxon>
        <taxon>Actinomycetota</taxon>
        <taxon>Actinomycetes</taxon>
        <taxon>Micrococcales</taxon>
        <taxon>Microbacteriaceae</taxon>
        <taxon>Microbacterium</taxon>
    </lineage>
</organism>
<evidence type="ECO:0000313" key="6">
    <source>
        <dbReference type="EMBL" id="QGU28953.1"/>
    </source>
</evidence>
<evidence type="ECO:0000313" key="7">
    <source>
        <dbReference type="Proteomes" id="UP000422989"/>
    </source>
</evidence>
<reference evidence="6 7" key="1">
    <citation type="submission" date="2018-09" db="EMBL/GenBank/DDBJ databases">
        <title>Whole genome sequencing of Microbacterium oryzae strain MB-10T.</title>
        <authorList>
            <person name="Das S.K."/>
        </authorList>
    </citation>
    <scope>NUCLEOTIDE SEQUENCE [LARGE SCALE GENOMIC DNA]</scope>
    <source>
        <strain evidence="6 7">MB-10</strain>
    </source>
</reference>
<evidence type="ECO:0000259" key="5">
    <source>
        <dbReference type="Pfam" id="PF08450"/>
    </source>
</evidence>
<name>A0A6I6E1F1_9MICO</name>
<keyword evidence="3" id="KW-0479">Metal-binding</keyword>
<feature type="compositionally biased region" description="Polar residues" evidence="4">
    <location>
        <begin position="32"/>
        <end position="44"/>
    </location>
</feature>
<comment type="similarity">
    <text evidence="1">Belongs to the SMP-30/CGR1 family.</text>
</comment>
<feature type="binding site" evidence="3">
    <location>
        <position position="228"/>
    </location>
    <ligand>
        <name>a divalent metal cation</name>
        <dbReference type="ChEBI" id="CHEBI:60240"/>
    </ligand>
</feature>
<dbReference type="InterPro" id="IPR005511">
    <property type="entry name" value="SMP-30"/>
</dbReference>
<dbReference type="InterPro" id="IPR013658">
    <property type="entry name" value="SGL"/>
</dbReference>
<dbReference type="Gene3D" id="2.120.10.30">
    <property type="entry name" value="TolB, C-terminal domain"/>
    <property type="match status" value="1"/>
</dbReference>
<accession>A0A6I6E1F1</accession>
<dbReference type="EMBL" id="CP032550">
    <property type="protein sequence ID" value="QGU28953.1"/>
    <property type="molecule type" value="Genomic_DNA"/>
</dbReference>
<dbReference type="Proteomes" id="UP000422989">
    <property type="component" value="Chromosome"/>
</dbReference>
<dbReference type="PANTHER" id="PTHR10907">
    <property type="entry name" value="REGUCALCIN"/>
    <property type="match status" value="1"/>
</dbReference>
<evidence type="ECO:0000256" key="4">
    <source>
        <dbReference type="SAM" id="MobiDB-lite"/>
    </source>
</evidence>
<feature type="binding site" evidence="3">
    <location>
        <position position="137"/>
    </location>
    <ligand>
        <name>substrate</name>
    </ligand>
</feature>
<dbReference type="PANTHER" id="PTHR10907:SF47">
    <property type="entry name" value="REGUCALCIN"/>
    <property type="match status" value="1"/>
</dbReference>
<feature type="active site" description="Proton donor/acceptor" evidence="2">
    <location>
        <position position="228"/>
    </location>
</feature>
<feature type="binding site" evidence="3">
    <location>
        <position position="135"/>
    </location>
    <ligand>
        <name>substrate</name>
    </ligand>
</feature>
<gene>
    <name evidence="6" type="ORF">D7D94_12580</name>
</gene>
<dbReference type="GO" id="GO:0004341">
    <property type="term" value="F:gluconolactonase activity"/>
    <property type="evidence" value="ECO:0007669"/>
    <property type="project" value="TreeGrafter"/>
</dbReference>
<dbReference type="SUPFAM" id="SSF63829">
    <property type="entry name" value="Calcium-dependent phosphotriesterase"/>
    <property type="match status" value="1"/>
</dbReference>